<dbReference type="GO" id="GO:0008107">
    <property type="term" value="F:galactoside 2-alpha-L-fucosyltransferase activity"/>
    <property type="evidence" value="ECO:0007669"/>
    <property type="project" value="InterPro"/>
</dbReference>
<dbReference type="GO" id="GO:0005975">
    <property type="term" value="P:carbohydrate metabolic process"/>
    <property type="evidence" value="ECO:0007669"/>
    <property type="project" value="InterPro"/>
</dbReference>
<evidence type="ECO:0000313" key="6">
    <source>
        <dbReference type="Proteomes" id="UP001292094"/>
    </source>
</evidence>
<evidence type="ECO:0000313" key="5">
    <source>
        <dbReference type="EMBL" id="KAK4307693.1"/>
    </source>
</evidence>
<evidence type="ECO:0000256" key="4">
    <source>
        <dbReference type="SAM" id="MobiDB-lite"/>
    </source>
</evidence>
<evidence type="ECO:0000256" key="1">
    <source>
        <dbReference type="ARBA" id="ARBA00022676"/>
    </source>
</evidence>
<keyword evidence="3" id="KW-0325">Glycoprotein</keyword>
<name>A0AAE1PG05_9EUCA</name>
<dbReference type="EMBL" id="JAWZYT010001976">
    <property type="protein sequence ID" value="KAK4307693.1"/>
    <property type="molecule type" value="Genomic_DNA"/>
</dbReference>
<comment type="subcellular location">
    <subcellularLocation>
        <location evidence="3">Golgi apparatus</location>
        <location evidence="3">Golgi stack membrane</location>
        <topology evidence="3">Single-pass type II membrane protein</topology>
    </subcellularLocation>
</comment>
<keyword evidence="3" id="KW-0735">Signal-anchor</keyword>
<feature type="region of interest" description="Disordered" evidence="4">
    <location>
        <begin position="49"/>
        <end position="69"/>
    </location>
</feature>
<keyword evidence="3" id="KW-0333">Golgi apparatus</keyword>
<evidence type="ECO:0000256" key="2">
    <source>
        <dbReference type="ARBA" id="ARBA00022679"/>
    </source>
</evidence>
<protein>
    <recommendedName>
        <fullName evidence="3">L-Fucosyltransferase</fullName>
        <ecNumber evidence="3">2.4.1.-</ecNumber>
    </recommendedName>
</protein>
<keyword evidence="2 3" id="KW-0808">Transferase</keyword>
<dbReference type="AlphaFoldDB" id="A0AAE1PG05"/>
<proteinExistence type="inferred from homology"/>
<keyword evidence="1 3" id="KW-0328">Glycosyltransferase</keyword>
<organism evidence="5 6">
    <name type="scientific">Petrolisthes manimaculis</name>
    <dbReference type="NCBI Taxonomy" id="1843537"/>
    <lineage>
        <taxon>Eukaryota</taxon>
        <taxon>Metazoa</taxon>
        <taxon>Ecdysozoa</taxon>
        <taxon>Arthropoda</taxon>
        <taxon>Crustacea</taxon>
        <taxon>Multicrustacea</taxon>
        <taxon>Malacostraca</taxon>
        <taxon>Eumalacostraca</taxon>
        <taxon>Eucarida</taxon>
        <taxon>Decapoda</taxon>
        <taxon>Pleocyemata</taxon>
        <taxon>Anomura</taxon>
        <taxon>Galatheoidea</taxon>
        <taxon>Porcellanidae</taxon>
        <taxon>Petrolisthes</taxon>
    </lineage>
</organism>
<evidence type="ECO:0000256" key="3">
    <source>
        <dbReference type="RuleBase" id="RU363129"/>
    </source>
</evidence>
<dbReference type="Pfam" id="PF01531">
    <property type="entry name" value="Glyco_transf_11"/>
    <property type="match status" value="1"/>
</dbReference>
<comment type="pathway">
    <text evidence="3">Protein modification; protein glycosylation.</text>
</comment>
<dbReference type="InterPro" id="IPR002516">
    <property type="entry name" value="Glyco_trans_11"/>
</dbReference>
<comment type="caution">
    <text evidence="5">The sequence shown here is derived from an EMBL/GenBank/DDBJ whole genome shotgun (WGS) entry which is preliminary data.</text>
</comment>
<keyword evidence="3" id="KW-0812">Transmembrane</keyword>
<dbReference type="PANTHER" id="PTHR11927:SF9">
    <property type="entry name" value="L-FUCOSYLTRANSFERASE"/>
    <property type="match status" value="1"/>
</dbReference>
<keyword evidence="6" id="KW-1185">Reference proteome</keyword>
<gene>
    <name evidence="5" type="ORF">Pmani_020560</name>
</gene>
<sequence>MQTTLTTSFEGIDLPVQDFQCFTKNTHRIKYHLLHTLLYGQVLKVVQQRGNNNNNDDDNNNDSSAHATTSKPTLMDRSYYVYHHPCPRDLLMTHRDMARRLLVFKPWVIARAQANMKKALLGLGVTRREEVTVVTVHVRRGDYTRYISRHYNLTQLDSVYFQGAFDFYRRSCREKRSVFLVVSDDLRWCTKILSGRDVITAGDKNEVVDMALVSLGDHSITSYGTFSFLGGLLGPGHFTHPIESSGRYHAMGCVKSNDLHYVSRDQDFVYNDTGRLPGNC</sequence>
<dbReference type="PANTHER" id="PTHR11927">
    <property type="entry name" value="GALACTOSIDE 2-L-FUCOSYLTRANSFERASE"/>
    <property type="match status" value="1"/>
</dbReference>
<dbReference type="EC" id="2.4.1.-" evidence="3"/>
<dbReference type="Proteomes" id="UP001292094">
    <property type="component" value="Unassembled WGS sequence"/>
</dbReference>
<dbReference type="GO" id="GO:0032580">
    <property type="term" value="C:Golgi cisterna membrane"/>
    <property type="evidence" value="ECO:0007669"/>
    <property type="project" value="UniProtKB-SubCell"/>
</dbReference>
<accession>A0AAE1PG05</accession>
<reference evidence="5" key="1">
    <citation type="submission" date="2023-11" db="EMBL/GenBank/DDBJ databases">
        <title>Genome assemblies of two species of porcelain crab, Petrolisthes cinctipes and Petrolisthes manimaculis (Anomura: Porcellanidae).</title>
        <authorList>
            <person name="Angst P."/>
        </authorList>
    </citation>
    <scope>NUCLEOTIDE SEQUENCE</scope>
    <source>
        <strain evidence="5">PB745_02</strain>
        <tissue evidence="5">Gill</tissue>
    </source>
</reference>
<comment type="similarity">
    <text evidence="3">Belongs to the glycosyltransferase 11 family.</text>
</comment>